<keyword evidence="3" id="KW-1185">Reference proteome</keyword>
<protein>
    <submittedName>
        <fullName evidence="2">RimJ/RimL family protein N-acetyltransferase</fullName>
    </submittedName>
</protein>
<feature type="domain" description="N-acetyltransferase" evidence="1">
    <location>
        <begin position="12"/>
        <end position="170"/>
    </location>
</feature>
<dbReference type="GO" id="GO:0016747">
    <property type="term" value="F:acyltransferase activity, transferring groups other than amino-acyl groups"/>
    <property type="evidence" value="ECO:0007669"/>
    <property type="project" value="InterPro"/>
</dbReference>
<name>A0A7W7Q1U2_9PSEU</name>
<reference evidence="2 3" key="1">
    <citation type="submission" date="2020-08" db="EMBL/GenBank/DDBJ databases">
        <title>Genomic Encyclopedia of Type Strains, Phase III (KMG-III): the genomes of soil and plant-associated and newly described type strains.</title>
        <authorList>
            <person name="Whitman W."/>
        </authorList>
    </citation>
    <scope>NUCLEOTIDE SEQUENCE [LARGE SCALE GENOMIC DNA]</scope>
    <source>
        <strain evidence="2 3">CECT 8960</strain>
    </source>
</reference>
<dbReference type="SUPFAM" id="SSF55729">
    <property type="entry name" value="Acyl-CoA N-acyltransferases (Nat)"/>
    <property type="match status" value="1"/>
</dbReference>
<dbReference type="RefSeq" id="WP_184809509.1">
    <property type="nucleotide sequence ID" value="NZ_JACHJQ010000002.1"/>
</dbReference>
<dbReference type="Gene3D" id="3.40.630.30">
    <property type="match status" value="1"/>
</dbReference>
<dbReference type="PANTHER" id="PTHR43792:SF1">
    <property type="entry name" value="N-ACETYLTRANSFERASE DOMAIN-CONTAINING PROTEIN"/>
    <property type="match status" value="1"/>
</dbReference>
<dbReference type="PROSITE" id="PS51186">
    <property type="entry name" value="GNAT"/>
    <property type="match status" value="1"/>
</dbReference>
<dbReference type="InterPro" id="IPR051531">
    <property type="entry name" value="N-acetyltransferase"/>
</dbReference>
<evidence type="ECO:0000313" key="2">
    <source>
        <dbReference type="EMBL" id="MBB4905239.1"/>
    </source>
</evidence>
<dbReference type="Proteomes" id="UP000520767">
    <property type="component" value="Unassembled WGS sequence"/>
</dbReference>
<sequence length="170" mass="18754">MTTPDELVTTRLSLRRPESGDAAAVLAVHSDPRACAHNPADALTTPAEAEELVGRWQDHWRRFGFGYWVVRRRGTLPVLGFCGLKRMALHGEPVLNLFYRFDPACWGDGIASEAATEVVRWAAPLGETVVARVRPANTASQRVAVRAGLTRAEHLDEHGQDGLDWLYTLA</sequence>
<organism evidence="2 3">
    <name type="scientific">Actinophytocola algeriensis</name>
    <dbReference type="NCBI Taxonomy" id="1768010"/>
    <lineage>
        <taxon>Bacteria</taxon>
        <taxon>Bacillati</taxon>
        <taxon>Actinomycetota</taxon>
        <taxon>Actinomycetes</taxon>
        <taxon>Pseudonocardiales</taxon>
        <taxon>Pseudonocardiaceae</taxon>
    </lineage>
</organism>
<evidence type="ECO:0000313" key="3">
    <source>
        <dbReference type="Proteomes" id="UP000520767"/>
    </source>
</evidence>
<gene>
    <name evidence="2" type="ORF">FHR82_001456</name>
</gene>
<dbReference type="InterPro" id="IPR016181">
    <property type="entry name" value="Acyl_CoA_acyltransferase"/>
</dbReference>
<dbReference type="AlphaFoldDB" id="A0A7W7Q1U2"/>
<keyword evidence="2" id="KW-0808">Transferase</keyword>
<comment type="caution">
    <text evidence="2">The sequence shown here is derived from an EMBL/GenBank/DDBJ whole genome shotgun (WGS) entry which is preliminary data.</text>
</comment>
<accession>A0A7W7Q1U2</accession>
<dbReference type="EMBL" id="JACHJQ010000002">
    <property type="protein sequence ID" value="MBB4905239.1"/>
    <property type="molecule type" value="Genomic_DNA"/>
</dbReference>
<dbReference type="InterPro" id="IPR000182">
    <property type="entry name" value="GNAT_dom"/>
</dbReference>
<proteinExistence type="predicted"/>
<dbReference type="PANTHER" id="PTHR43792">
    <property type="entry name" value="GNAT FAMILY, PUTATIVE (AFU_ORTHOLOGUE AFUA_3G00765)-RELATED-RELATED"/>
    <property type="match status" value="1"/>
</dbReference>
<dbReference type="Pfam" id="PF13302">
    <property type="entry name" value="Acetyltransf_3"/>
    <property type="match status" value="1"/>
</dbReference>
<evidence type="ECO:0000259" key="1">
    <source>
        <dbReference type="PROSITE" id="PS51186"/>
    </source>
</evidence>